<feature type="domain" description="Ionotropic glutamate receptor C-terminal" evidence="17">
    <location>
        <begin position="424"/>
        <end position="767"/>
    </location>
</feature>
<dbReference type="SUPFAM" id="SSF53822">
    <property type="entry name" value="Periplasmic binding protein-like I"/>
    <property type="match status" value="1"/>
</dbReference>
<evidence type="ECO:0000256" key="2">
    <source>
        <dbReference type="ARBA" id="ARBA00008685"/>
    </source>
</evidence>
<evidence type="ECO:0000259" key="17">
    <source>
        <dbReference type="SMART" id="SM00079"/>
    </source>
</evidence>
<evidence type="ECO:0000256" key="8">
    <source>
        <dbReference type="ARBA" id="ARBA00023065"/>
    </source>
</evidence>
<keyword evidence="19" id="KW-1185">Reference proteome</keyword>
<reference evidence="18 19" key="1">
    <citation type="journal article" date="2013" name="Proc. Natl. Acad. Sci. U.S.A.">
        <title>Fine-scale variation in meiotic recombination in Mimulus inferred from population shotgun sequencing.</title>
        <authorList>
            <person name="Hellsten U."/>
            <person name="Wright K.M."/>
            <person name="Jenkins J."/>
            <person name="Shu S."/>
            <person name="Yuan Y."/>
            <person name="Wessler S.R."/>
            <person name="Schmutz J."/>
            <person name="Willis J.H."/>
            <person name="Rokhsar D.S."/>
        </authorList>
    </citation>
    <scope>NUCLEOTIDE SEQUENCE [LARGE SCALE GENOMIC DNA]</scope>
    <source>
        <strain evidence="19">cv. DUN x IM62</strain>
    </source>
</reference>
<dbReference type="InterPro" id="IPR044440">
    <property type="entry name" value="GABAb_receptor_plant_PBP1"/>
</dbReference>
<comment type="subunit">
    <text evidence="3">May form heteromers.</text>
</comment>
<dbReference type="GO" id="GO:0038023">
    <property type="term" value="F:signaling receptor activity"/>
    <property type="evidence" value="ECO:0000318"/>
    <property type="project" value="GO_Central"/>
</dbReference>
<dbReference type="InterPro" id="IPR017103">
    <property type="entry name" value="Iontropic_Glu_rcpt_pln"/>
</dbReference>
<dbReference type="SUPFAM" id="SSF53850">
    <property type="entry name" value="Periplasmic binding protein-like II"/>
    <property type="match status" value="1"/>
</dbReference>
<feature type="transmembrane region" description="Helical" evidence="16">
    <location>
        <begin position="614"/>
        <end position="632"/>
    </location>
</feature>
<feature type="disulfide bond" evidence="15">
    <location>
        <begin position="721"/>
        <end position="778"/>
    </location>
</feature>
<keyword evidence="13" id="KW-0407">Ion channel</keyword>
<dbReference type="FunFam" id="3.40.190.10:FF:000217">
    <property type="entry name" value="Glutamate receptor"/>
    <property type="match status" value="1"/>
</dbReference>
<evidence type="ECO:0000256" key="3">
    <source>
        <dbReference type="ARBA" id="ARBA00011095"/>
    </source>
</evidence>
<proteinExistence type="inferred from homology"/>
<name>A0A022Q7N4_ERYGU</name>
<dbReference type="SMART" id="SM00079">
    <property type="entry name" value="PBPe"/>
    <property type="match status" value="1"/>
</dbReference>
<keyword evidence="7 16" id="KW-1133">Transmembrane helix</keyword>
<dbReference type="GO" id="GO:0015276">
    <property type="term" value="F:ligand-gated monoatomic ion channel activity"/>
    <property type="evidence" value="ECO:0000318"/>
    <property type="project" value="GO_Central"/>
</dbReference>
<evidence type="ECO:0000256" key="6">
    <source>
        <dbReference type="ARBA" id="ARBA00022729"/>
    </source>
</evidence>
<dbReference type="FunFam" id="3.40.190.10:FF:000103">
    <property type="entry name" value="Glutamate receptor"/>
    <property type="match status" value="1"/>
</dbReference>
<evidence type="ECO:0000256" key="9">
    <source>
        <dbReference type="ARBA" id="ARBA00023136"/>
    </source>
</evidence>
<feature type="non-terminal residue" evidence="18">
    <location>
        <position position="812"/>
    </location>
</feature>
<comment type="similarity">
    <text evidence="2">Belongs to the glutamate-gated ion channel (TC 1.A.10.1) family.</text>
</comment>
<dbReference type="eggNOG" id="KOG1052">
    <property type="taxonomic scope" value="Eukaryota"/>
</dbReference>
<evidence type="ECO:0000256" key="5">
    <source>
        <dbReference type="ARBA" id="ARBA00022692"/>
    </source>
</evidence>
<evidence type="ECO:0000256" key="4">
    <source>
        <dbReference type="ARBA" id="ARBA00022448"/>
    </source>
</evidence>
<gene>
    <name evidence="18" type="ORF">MIMGU_mgv1a022122mg</name>
</gene>
<dbReference type="GO" id="GO:0005886">
    <property type="term" value="C:plasma membrane"/>
    <property type="evidence" value="ECO:0000318"/>
    <property type="project" value="GO_Central"/>
</dbReference>
<keyword evidence="12" id="KW-1071">Ligand-gated ion channel</keyword>
<dbReference type="AlphaFoldDB" id="A0A022Q7N4"/>
<dbReference type="CDD" id="cd13686">
    <property type="entry name" value="GluR_Plant"/>
    <property type="match status" value="1"/>
</dbReference>
<evidence type="ECO:0000256" key="12">
    <source>
        <dbReference type="ARBA" id="ARBA00023286"/>
    </source>
</evidence>
<comment type="subcellular location">
    <subcellularLocation>
        <location evidence="1">Membrane</location>
        <topology evidence="1">Multi-pass membrane protein</topology>
    </subcellularLocation>
</comment>
<feature type="transmembrane region" description="Helical" evidence="16">
    <location>
        <begin position="551"/>
        <end position="572"/>
    </location>
</feature>
<keyword evidence="11" id="KW-0325">Glycoprotein</keyword>
<keyword evidence="15" id="KW-1015">Disulfide bond</keyword>
<evidence type="ECO:0000256" key="10">
    <source>
        <dbReference type="ARBA" id="ARBA00023170"/>
    </source>
</evidence>
<evidence type="ECO:0000313" key="18">
    <source>
        <dbReference type="EMBL" id="EYU23634.1"/>
    </source>
</evidence>
<keyword evidence="9 16" id="KW-0472">Membrane</keyword>
<dbReference type="Pfam" id="PF01094">
    <property type="entry name" value="ANF_receptor"/>
    <property type="match status" value="1"/>
</dbReference>
<dbReference type="Gene3D" id="3.40.190.10">
    <property type="entry name" value="Periplasmic binding protein-like II"/>
    <property type="match status" value="1"/>
</dbReference>
<protein>
    <recommendedName>
        <fullName evidence="17">Ionotropic glutamate receptor C-terminal domain-containing protein</fullName>
    </recommendedName>
</protein>
<evidence type="ECO:0000256" key="1">
    <source>
        <dbReference type="ARBA" id="ARBA00004141"/>
    </source>
</evidence>
<dbReference type="Proteomes" id="UP000030748">
    <property type="component" value="Unassembled WGS sequence"/>
</dbReference>
<keyword evidence="4" id="KW-0813">Transport</keyword>
<keyword evidence="6" id="KW-0732">Signal</keyword>
<dbReference type="InterPro" id="IPR001320">
    <property type="entry name" value="Iontro_rcpt_C"/>
</dbReference>
<dbReference type="STRING" id="4155.A0A022Q7N4"/>
<evidence type="ECO:0000256" key="16">
    <source>
        <dbReference type="SAM" id="Phobius"/>
    </source>
</evidence>
<dbReference type="EMBL" id="KI632161">
    <property type="protein sequence ID" value="EYU23634.1"/>
    <property type="molecule type" value="Genomic_DNA"/>
</dbReference>
<feature type="transmembrane region" description="Helical" evidence="16">
    <location>
        <begin position="584"/>
        <end position="602"/>
    </location>
</feature>
<keyword evidence="5 16" id="KW-0812">Transmembrane</keyword>
<sequence>MAEAQIHVKVGVVLDMDAYGIMTFNCISTALSDFYATHDHYKTRLDLISRDSKGHVIGAAAAGVDLIKNVKVQAIIGPLYSIQANFLISLGNKSQVPIITFSATSPSLSSLRTPYFVRATHKDSSQVGPIVAIVKAFKWREVVPIHEDNEFGEGILPFLTDALKHANVRVPHTSAIAQSATDDEITAELYKLTRMQTRVFVVHLLNPLASTLFTLAARLGMMSEDYAWIVTDSVANDFSSMNISMLESMLGVIGVKPHVRQTRKLDDFALRYEKMFPRATNYYSPDVYGLWAYDSATALAMSAENAAGLGSLTAYQETNTSGNSTDLEAFGVSLSGPNLIRALSSTNFTGLAGEFRLVDGQLQTPPYEIVNIVGGAGNRTIGYWTKENGIVDELNVTSSSTKLGAVVWPGKGSSPPRGWVVGKKLRVGVPVKAGFTEFVNVTWNSDNSYNVNGYCIDVFRDVMAALPYNVSYEYIPFATSDHKAAGNYDDLVYQVYLGKYDAVAGDVTILGNRSQYVDFTAPYTETGISMVVPIQDDKRRNKWLFVKPLTWQLWLAIFLSTFLIGGLVCLIEYPTNSEFRGSRWYDEIFLIFWFSFSTLFFAHKEKIVSNWARFVLTAWLLAVFIFSQSYSASLTSMMTIQKLQPTVTDVNVLVRHKYRVGYSNTSFIFEFLKNKFDESQLISFDTSEQMDELLSKGSSNGGIAAAFLEIPYIKMFLRKHCSKYTMAGPTYKAAGFGFVFPIDSPLVPDVSRAILNVTEGKEKVLDRETKSEGSKTECLDAENDLVPPKSLGISSFEVLFISVAAVGLAAAV</sequence>
<comment type="function">
    <text evidence="14">Glutamate-gated receptor that probably acts as a non-selective cation channel. May be involved in light-signal transduction and calcium homeostasis via the regulation of calcium influx into cells.</text>
</comment>
<dbReference type="PANTHER" id="PTHR34836">
    <property type="entry name" value="OS06G0188250 PROTEIN"/>
    <property type="match status" value="1"/>
</dbReference>
<evidence type="ECO:0000256" key="13">
    <source>
        <dbReference type="ARBA" id="ARBA00023303"/>
    </source>
</evidence>
<dbReference type="Gene3D" id="1.10.287.70">
    <property type="match status" value="1"/>
</dbReference>
<evidence type="ECO:0000256" key="11">
    <source>
        <dbReference type="ARBA" id="ARBA00023180"/>
    </source>
</evidence>
<dbReference type="FunFam" id="3.40.50.2300:FF:000188">
    <property type="entry name" value="Glutamate receptor"/>
    <property type="match status" value="1"/>
</dbReference>
<dbReference type="Gene3D" id="3.40.50.2300">
    <property type="match status" value="3"/>
</dbReference>
<dbReference type="InterPro" id="IPR019594">
    <property type="entry name" value="Glu/Gly-bd"/>
</dbReference>
<dbReference type="Pfam" id="PF00060">
    <property type="entry name" value="Lig_chan"/>
    <property type="match status" value="1"/>
</dbReference>
<dbReference type="PIRSF" id="PIRSF037090">
    <property type="entry name" value="Iontro_Glu-like_rcpt_pln"/>
    <property type="match status" value="1"/>
</dbReference>
<dbReference type="PANTHER" id="PTHR34836:SF1">
    <property type="entry name" value="OS09G0428600 PROTEIN"/>
    <property type="match status" value="1"/>
</dbReference>
<dbReference type="InterPro" id="IPR028082">
    <property type="entry name" value="Peripla_BP_I"/>
</dbReference>
<keyword evidence="8" id="KW-0406">Ion transport</keyword>
<evidence type="ECO:0000313" key="19">
    <source>
        <dbReference type="Proteomes" id="UP000030748"/>
    </source>
</evidence>
<dbReference type="InterPro" id="IPR015683">
    <property type="entry name" value="Ionotropic_Glu_rcpt"/>
</dbReference>
<dbReference type="Pfam" id="PF10613">
    <property type="entry name" value="Lig_chan-Glu_bd"/>
    <property type="match status" value="1"/>
</dbReference>
<evidence type="ECO:0000256" key="14">
    <source>
        <dbReference type="ARBA" id="ARBA00049638"/>
    </source>
</evidence>
<accession>A0A022Q7N4</accession>
<organism evidence="18 19">
    <name type="scientific">Erythranthe guttata</name>
    <name type="common">Yellow monkey flower</name>
    <name type="synonym">Mimulus guttatus</name>
    <dbReference type="NCBI Taxonomy" id="4155"/>
    <lineage>
        <taxon>Eukaryota</taxon>
        <taxon>Viridiplantae</taxon>
        <taxon>Streptophyta</taxon>
        <taxon>Embryophyta</taxon>
        <taxon>Tracheophyta</taxon>
        <taxon>Spermatophyta</taxon>
        <taxon>Magnoliopsida</taxon>
        <taxon>eudicotyledons</taxon>
        <taxon>Gunneridae</taxon>
        <taxon>Pentapetalae</taxon>
        <taxon>asterids</taxon>
        <taxon>lamiids</taxon>
        <taxon>Lamiales</taxon>
        <taxon>Phrymaceae</taxon>
        <taxon>Erythranthe</taxon>
    </lineage>
</organism>
<dbReference type="CDD" id="cd19990">
    <property type="entry name" value="PBP1_GABAb_receptor_plant"/>
    <property type="match status" value="1"/>
</dbReference>
<evidence type="ECO:0000256" key="15">
    <source>
        <dbReference type="PIRSR" id="PIRSR037090-50"/>
    </source>
</evidence>
<keyword evidence="10" id="KW-0675">Receptor</keyword>
<dbReference type="InterPro" id="IPR001828">
    <property type="entry name" value="ANF_lig-bd_rcpt"/>
</dbReference>
<evidence type="ECO:0000256" key="7">
    <source>
        <dbReference type="ARBA" id="ARBA00022989"/>
    </source>
</evidence>